<comment type="caution">
    <text evidence="2">The sequence shown here is derived from an EMBL/GenBank/DDBJ whole genome shotgun (WGS) entry which is preliminary data.</text>
</comment>
<dbReference type="Proteomes" id="UP001642464">
    <property type="component" value="Unassembled WGS sequence"/>
</dbReference>
<gene>
    <name evidence="2" type="ORF">SCF082_LOCUS251</name>
</gene>
<dbReference type="PANTHER" id="PTHR16469:SF27">
    <property type="entry name" value="UBIQUITIN-ASSOCIATED AND SH3 DOMAIN-CONTAINING BA-RELATED"/>
    <property type="match status" value="1"/>
</dbReference>
<dbReference type="CDD" id="cd07067">
    <property type="entry name" value="HP_PGM_like"/>
    <property type="match status" value="1"/>
</dbReference>
<dbReference type="InterPro" id="IPR051710">
    <property type="entry name" value="Phosphatase_SH3-domain"/>
</dbReference>
<dbReference type="Pfam" id="PF00300">
    <property type="entry name" value="His_Phos_1"/>
    <property type="match status" value="1"/>
</dbReference>
<protein>
    <submittedName>
        <fullName evidence="2">Uncharacterized phosphoglycerate mutase family protein R708</fullName>
    </submittedName>
</protein>
<evidence type="ECO:0000313" key="2">
    <source>
        <dbReference type="EMBL" id="CAK8985702.1"/>
    </source>
</evidence>
<dbReference type="InterPro" id="IPR029033">
    <property type="entry name" value="His_PPase_superfam"/>
</dbReference>
<reference evidence="2 3" key="1">
    <citation type="submission" date="2024-02" db="EMBL/GenBank/DDBJ databases">
        <authorList>
            <person name="Chen Y."/>
            <person name="Shah S."/>
            <person name="Dougan E. K."/>
            <person name="Thang M."/>
            <person name="Chan C."/>
        </authorList>
    </citation>
    <scope>NUCLEOTIDE SEQUENCE [LARGE SCALE GENOMIC DNA]</scope>
</reference>
<dbReference type="SUPFAM" id="SSF53254">
    <property type="entry name" value="Phosphoglycerate mutase-like"/>
    <property type="match status" value="1"/>
</dbReference>
<evidence type="ECO:0000313" key="3">
    <source>
        <dbReference type="Proteomes" id="UP001642464"/>
    </source>
</evidence>
<organism evidence="2 3">
    <name type="scientific">Durusdinium trenchii</name>
    <dbReference type="NCBI Taxonomy" id="1381693"/>
    <lineage>
        <taxon>Eukaryota</taxon>
        <taxon>Sar</taxon>
        <taxon>Alveolata</taxon>
        <taxon>Dinophyceae</taxon>
        <taxon>Suessiales</taxon>
        <taxon>Symbiodiniaceae</taxon>
        <taxon>Durusdinium</taxon>
    </lineage>
</organism>
<feature type="region of interest" description="Disordered" evidence="1">
    <location>
        <begin position="399"/>
        <end position="433"/>
    </location>
</feature>
<feature type="compositionally biased region" description="Polar residues" evidence="1">
    <location>
        <begin position="405"/>
        <end position="417"/>
    </location>
</feature>
<keyword evidence="3" id="KW-1185">Reference proteome</keyword>
<feature type="compositionally biased region" description="Low complexity" evidence="1">
    <location>
        <begin position="325"/>
        <end position="341"/>
    </location>
</feature>
<dbReference type="PANTHER" id="PTHR16469">
    <property type="entry name" value="UBIQUITIN-ASSOCIATED AND SH3 DOMAIN-CONTAINING BA-RELATED"/>
    <property type="match status" value="1"/>
</dbReference>
<feature type="region of interest" description="Disordered" evidence="1">
    <location>
        <begin position="323"/>
        <end position="353"/>
    </location>
</feature>
<dbReference type="EMBL" id="CAXAMM010000048">
    <property type="protein sequence ID" value="CAK8985702.1"/>
    <property type="molecule type" value="Genomic_DNA"/>
</dbReference>
<feature type="compositionally biased region" description="Basic and acidic residues" evidence="1">
    <location>
        <begin position="343"/>
        <end position="353"/>
    </location>
</feature>
<dbReference type="Gene3D" id="3.40.50.1240">
    <property type="entry name" value="Phosphoglycerate mutase-like"/>
    <property type="match status" value="1"/>
</dbReference>
<accession>A0ABP0H6K4</accession>
<name>A0ABP0H6K4_9DINO</name>
<sequence>MLVVMRHSERLDFADEDAWFQHPDSRSFPTDSPLTERGKSLAKVQGRMLAEMCENTGTPIDVIITSPFVRCVQTAIAVREVLPNRRGDKVPLLIDVEVSEVGIYKKPSGISDPALLRSHLEFCSRRRTFAQVAAIPDLTGVELLNADAFVGIPPPFPEKRRAAHVRGLYRFSEWMERGRQAQLNFLIVTHQDLVHTFCSMIKREVCVEWVKYCGWGAALIHRSLKVSTAEKMAKTPPAIHTLKVSSELGSGVRWSPYSVDPRTGRQMRWYPAAEESGVAAVATALSNQADGDLDEMKRYADAQALQRAFKGNKTFSLLVGGIGRSEGSTGSRSSGDSAARSVAKREMKEELDKEYDKVLRRDSNGEMSHMSSEEDMVSCERSAFILARKLDESNIHMQIRPSEAKPSSSFTHLTSVNEDGDEEQSDYSVNIAL</sequence>
<proteinExistence type="predicted"/>
<evidence type="ECO:0000256" key="1">
    <source>
        <dbReference type="SAM" id="MobiDB-lite"/>
    </source>
</evidence>
<dbReference type="InterPro" id="IPR013078">
    <property type="entry name" value="His_Pase_superF_clade-1"/>
</dbReference>